<dbReference type="Pfam" id="PF19102">
    <property type="entry name" value="DUF5789"/>
    <property type="match status" value="1"/>
</dbReference>
<dbReference type="EMBL" id="JBHSKX010000004">
    <property type="protein sequence ID" value="MFC5368843.1"/>
    <property type="molecule type" value="Genomic_DNA"/>
</dbReference>
<protein>
    <recommendedName>
        <fullName evidence="3">DUF2795 domain-containing protein</fullName>
    </recommendedName>
</protein>
<evidence type="ECO:0000313" key="2">
    <source>
        <dbReference type="Proteomes" id="UP001596201"/>
    </source>
</evidence>
<accession>A0ABD5RFX4</accession>
<evidence type="ECO:0008006" key="3">
    <source>
        <dbReference type="Google" id="ProtNLM"/>
    </source>
</evidence>
<comment type="caution">
    <text evidence="1">The sequence shown here is derived from an EMBL/GenBank/DDBJ whole genome shotgun (WGS) entry which is preliminary data.</text>
</comment>
<dbReference type="InterPro" id="IPR043899">
    <property type="entry name" value="DUF5789"/>
</dbReference>
<sequence length="94" mass="10506">MRLPETRDLFVRTLEFPASAETVVKTVGGEALDAPNGTSETIGEVLERCPEEEFYSADDLYDSLVMYVSDAFIGRKFYDDRGSQPADPDEEVSF</sequence>
<name>A0ABD5RFX4_9EURY</name>
<reference evidence="1 2" key="1">
    <citation type="journal article" date="2019" name="Int. J. Syst. Evol. Microbiol.">
        <title>The Global Catalogue of Microorganisms (GCM) 10K type strain sequencing project: providing services to taxonomists for standard genome sequencing and annotation.</title>
        <authorList>
            <consortium name="The Broad Institute Genomics Platform"/>
            <consortium name="The Broad Institute Genome Sequencing Center for Infectious Disease"/>
            <person name="Wu L."/>
            <person name="Ma J."/>
        </authorList>
    </citation>
    <scope>NUCLEOTIDE SEQUENCE [LARGE SCALE GENOMIC DNA]</scope>
    <source>
        <strain evidence="1 2">CGMCC 1.12237</strain>
    </source>
</reference>
<organism evidence="1 2">
    <name type="scientific">Salinirubrum litoreum</name>
    <dbReference type="NCBI Taxonomy" id="1126234"/>
    <lineage>
        <taxon>Archaea</taxon>
        <taxon>Methanobacteriati</taxon>
        <taxon>Methanobacteriota</taxon>
        <taxon>Stenosarchaea group</taxon>
        <taxon>Halobacteria</taxon>
        <taxon>Halobacteriales</taxon>
        <taxon>Haloferacaceae</taxon>
        <taxon>Salinirubrum</taxon>
    </lineage>
</organism>
<dbReference type="Proteomes" id="UP001596201">
    <property type="component" value="Unassembled WGS sequence"/>
</dbReference>
<dbReference type="AlphaFoldDB" id="A0ABD5RFX4"/>
<keyword evidence="2" id="KW-1185">Reference proteome</keyword>
<proteinExistence type="predicted"/>
<gene>
    <name evidence="1" type="ORF">ACFPJ5_18110</name>
</gene>
<dbReference type="RefSeq" id="WP_227231410.1">
    <property type="nucleotide sequence ID" value="NZ_JAJCVJ010000003.1"/>
</dbReference>
<evidence type="ECO:0000313" key="1">
    <source>
        <dbReference type="EMBL" id="MFC5368843.1"/>
    </source>
</evidence>